<dbReference type="EMBL" id="VZPX01000004">
    <property type="protein sequence ID" value="KAB0482457.1"/>
    <property type="molecule type" value="Genomic_DNA"/>
</dbReference>
<dbReference type="InterPro" id="IPR031618">
    <property type="entry name" value="T4SS_TraI"/>
</dbReference>
<dbReference type="Proteomes" id="UP000423756">
    <property type="component" value="Unassembled WGS sequence"/>
</dbReference>
<dbReference type="AlphaFoldDB" id="A0A7V7NX54"/>
<evidence type="ECO:0000313" key="1">
    <source>
        <dbReference type="EMBL" id="KAB0482457.1"/>
    </source>
</evidence>
<protein>
    <recommendedName>
        <fullName evidence="3">Type IV secretion protein DotC</fullName>
    </recommendedName>
</protein>
<evidence type="ECO:0008006" key="3">
    <source>
        <dbReference type="Google" id="ProtNLM"/>
    </source>
</evidence>
<name>A0A7V7NX54_9VIBR</name>
<sequence>MSILFVTTPVAMAKQSDYMTLEELSNLKGYQQHIDDQELALRMASIKESGEELGSSNGYIATMARLVELTDKKKELWSRLLPFESLVNVSADLNSGEAKFIVPGIVDEIQAHSVINTDADTPYVRTDDVIYQLRTQPKPVLRKPSWSDYFYDENKMVSHKPILELLPSNQEEEEVFLQAVEDGWSMGEEQAITEMRSRAIQAFVDATGMVRYINAVELNHLNKPGMIVENVGVTIQGNQMGLGTQYVSLDGLASWQSDSDQYDSPITEPRGSIRKEITSRVVNGELSIQEIEDSYIKLGMD</sequence>
<reference evidence="1 2" key="1">
    <citation type="submission" date="2019-09" db="EMBL/GenBank/DDBJ databases">
        <title>Draft genome sequences of 48 bacterial type strains from the CCUG.</title>
        <authorList>
            <person name="Tunovic T."/>
            <person name="Pineiro-Iglesias B."/>
            <person name="Unosson C."/>
            <person name="Inganas E."/>
            <person name="Ohlen M."/>
            <person name="Cardew S."/>
            <person name="Jensie-Markopoulos S."/>
            <person name="Salva-Serra F."/>
            <person name="Jaen-Luchoro D."/>
            <person name="Karlsson R."/>
            <person name="Svensson-Stadler L."/>
            <person name="Chun J."/>
            <person name="Moore E."/>
        </authorList>
    </citation>
    <scope>NUCLEOTIDE SEQUENCE [LARGE SCALE GENOMIC DNA]</scope>
    <source>
        <strain evidence="1 2">CCUG 48643</strain>
    </source>
</reference>
<proteinExistence type="predicted"/>
<gene>
    <name evidence="1" type="ORF">F7Q91_03345</name>
</gene>
<evidence type="ECO:0000313" key="2">
    <source>
        <dbReference type="Proteomes" id="UP000423756"/>
    </source>
</evidence>
<dbReference type="Pfam" id="PF16932">
    <property type="entry name" value="T4SS_TraI"/>
    <property type="match status" value="1"/>
</dbReference>
<comment type="caution">
    <text evidence="1">The sequence shown here is derived from an EMBL/GenBank/DDBJ whole genome shotgun (WGS) entry which is preliminary data.</text>
</comment>
<organism evidence="1 2">
    <name type="scientific">Vibrio chagasii</name>
    <dbReference type="NCBI Taxonomy" id="170679"/>
    <lineage>
        <taxon>Bacteria</taxon>
        <taxon>Pseudomonadati</taxon>
        <taxon>Pseudomonadota</taxon>
        <taxon>Gammaproteobacteria</taxon>
        <taxon>Vibrionales</taxon>
        <taxon>Vibrionaceae</taxon>
        <taxon>Vibrio</taxon>
    </lineage>
</organism>
<accession>A0A7V7NX54</accession>